<dbReference type="InterPro" id="IPR013783">
    <property type="entry name" value="Ig-like_fold"/>
</dbReference>
<sequence>MIKMKNKILISSIILIVLLLGLSVISATDTNTTMTDSIEKQTIDFKTDNTKIDTKEIKASEKNTIRTKDFTLEKKETTIIKDNSKNEISTTDINKEIKTKTIKNTDNIEKQSKNLKSEDNTTIKTEEQTVTDFNSLKNTWNNTFTNGDNQTHYIINLKNGEYEFTENLVVGNTNVSHITFQGEDKDKTILNGQKIHGIFFFNTTKINVYINNITFKNGYNAICSNSNLTVNNSKFIDNHRRSAGAAIYSYISDLRVYNCLFDNNNISTTIPYEYLRGGAIYKHDGNTLILNSIFTNNIVKGNFQASGGAIALMGNNARNATINNCLFQDNKVLARYNDGNINLVCYANQKNISHCIFVNGGGILGNNNYFMENKLNDFNNTVALALNGKTNDTIITQYDTVTLSYILQGKYYDSPAEKFGVAPYKYPITTDNPLLNTSGLYLSPENNYTLTLDTSSLKDVIFDDINLYVAGIKAGTIKYKGTIIKQDNITAKPGEIINIISYFYDGKNPITNGKVAFKINSKTIGHSNVTLGQASLQYKIPNNYTAKNYTINVVYGGTNKYNPARMNATLKLNKVNTKTTITTNNTIANSTMQITVKTVDENNKPVIRGKITVKVNGKTITLTNTTGVKTVEFNIPKSWANRNITITALYGENSLYNQSRDKMKLTIEPMKMPLKTTNSIKKEDTIINYYVSQMGSDNNTGTMTNPFKTIAKAINQTTPDKTYNIYILNGTYKGVGNTNLTVPGNHKINFIGEGINNTILDGEVNYTVGGATVWGDSKVWNPYDNGTGNWFMNITKGNGLITITNFTMQHAWVYGVDGGDSISKYPTAPVDNYGNLEVNNMYFYYNCAGVGAGIRNNNGSTLLVNNSLFEKNRKSESTGNFGAGIYNNGTAVIVNSIFRNNFARWGTITNDRIMNITNCTLQNNSAYGGASTFKYGSGIAVNSGAADFFNPYGLSGLQTNIRDCTFIGNRQTDIYSISSALNVTNNTFDNCTGIYIAHGTDKTRYANIINNTFNKVSPTDLFITLGSNTVYPALITASGSGNIVIESNNMKLANNDNKGYAIKITGSYNIINNNTIDRRVILGGNNNKVNNTKITTTADTYAIEIGNNKYNNISNNYLTSKTYVGVDSVDNIDNNYVLDNNNTPLSTLVKLNDTLYNRYFDNNGNYKTSFGDNVQIQIIGTLTNKNLIFNNVTNITIFQQQTNIKSYNITIDSANTTMNINQVTITNTNNKPVVILGSNNNIIQSNNFMTNGNYTIELTGINNTIIKNTLIADILVGNECVKADNTTNTINNNKPTYKNIILTDDNYKQYFNENSTFVAPENMTDIHLLLKGNFYNKDFIFNTTLIIGNYTTATVYNGTFILQQSKKSTLQNITIINTDNKNAIILNNSRDNSISYMNITTKTPSIIINSTYLWSTGLLYNNITTISPNKTYSIVLSNVTGAPTIQNNNITTIGSTNTSSLYISKNINYNQIQLQLYGNNIITKGNGNDTIIYSIYDKNTVANTLRYSSNIINTIGTQNAISIYMINNMINTSRVYRSVSSNTIKTIASNYTSNIVVKGNISVGIDSNKLNTNSTSSINIDIENTNPTINKNILTTDTENVILIKIQNMNNSNIENNTLTITNKANGTPIVIHNSTYNLIKNNTIFSKTIYTMFIDKTSENNTIVYNTLVTSETYGDKSILTEGKNRVRDNNPTSFSTNYLLNDDTYYEFFNENGILRPEIKTGETIEMIGDLINKNMIINKPINFIQTYGTIYNGTITLTKEAQGTNITALTINNTNIDQTVIINTNNTNINISSIRITNDNITKTIAVQINGNNNKIATTSGITVFSYNDVDSLVVNGDNNQIKLNRTTNSNLLSIIYYSDKKAQINAIILKGNNNTLTSTSTIKVDVLDPITRKQIPSNATVVGTYIQGDNNYINIVDIYLSTEVKSFTGVKFENANYNTLNMSNLLYTRKSMSSGLFYGYLLIDSSYNLINSTSISNYNTMNPNEYALFIFKSNNNTIENLNIRNMANYLDNSNGNILMYNKITTDDVYAITLTNTTYNNIIKHNTLNSANLQGDAAVGADNLNNTIEYNTPRENLQTNTNIILENSTIHAKVNDTITITAKVTDIKNNLLSEGNVTFKIDNNVIGVVTVMDGKASINYTIPFSNITSYKITATYEDNDNYAMKTTTGTIIIDKTSTKLLVGNITNTGSMATLSAILMDGNGNLLDGVVEFRINNMTVGEVNITNKIALLTIDISKYDVGNYEITAIYEGNYYYNSTINTGILSINNYDVKQIINPITTKVCSTIKITSYIFTKENTPINTGKVIFKINGKTLKDEYGDIIYAAINNGIASIDYELSSSIGAKNYTLTAVAMDKIYNRIETNTTLTLEKHNTQVILQPQYLNRSKNAIIKAKIIDEEGNLVIGTTKVAIKLNNKTITHAIAVNGILNATLDLSIYKQSLFNLTIVAGENKLYNSSKSTNALIIE</sequence>
<reference evidence="2 3" key="1">
    <citation type="journal article" date="2006" name="J. Bacteriol.">
        <title>The genome sequence of Methanosphaera stadtmanae reveals why this human intestinal archaeon is restricted to methanol and H2 for methane formation and ATP synthesis.</title>
        <authorList>
            <person name="Fricke W.F."/>
            <person name="Seedorf H."/>
            <person name="Henne A."/>
            <person name="Kruer M."/>
            <person name="Liesegang H."/>
            <person name="Hedderich R."/>
            <person name="Gottschalk G."/>
            <person name="Thauer R.K."/>
        </authorList>
    </citation>
    <scope>NUCLEOTIDE SEQUENCE [LARGE SCALE GENOMIC DNA]</scope>
    <source>
        <strain evidence="3">ATCC 43021 / DSM 3091 / JCM 11832 / MCB-3</strain>
    </source>
</reference>
<accession>Q2NGN6</accession>
<dbReference type="SMART" id="SM00710">
    <property type="entry name" value="PbH1"/>
    <property type="match status" value="20"/>
</dbReference>
<dbReference type="HOGENOM" id="CLU_228767_0_0_2"/>
<dbReference type="InterPro" id="IPR012334">
    <property type="entry name" value="Pectin_lyas_fold"/>
</dbReference>
<evidence type="ECO:0000313" key="3">
    <source>
        <dbReference type="Proteomes" id="UP000001931"/>
    </source>
</evidence>
<name>Q2NGN6_METST</name>
<dbReference type="eggNOG" id="arCOG02555">
    <property type="taxonomic scope" value="Archaea"/>
</dbReference>
<dbReference type="InterPro" id="IPR006626">
    <property type="entry name" value="PbH1"/>
</dbReference>
<dbReference type="Pfam" id="PF16640">
    <property type="entry name" value="Big_3_5"/>
    <property type="match status" value="1"/>
</dbReference>
<dbReference type="eggNOG" id="arCOG02547">
    <property type="taxonomic scope" value="Archaea"/>
</dbReference>
<dbReference type="STRING" id="339860.Msp_0619"/>
<organism evidence="2 3">
    <name type="scientific">Methanosphaera stadtmanae (strain ATCC 43021 / DSM 3091 / JCM 11832 / MCB-3)</name>
    <dbReference type="NCBI Taxonomy" id="339860"/>
    <lineage>
        <taxon>Archaea</taxon>
        <taxon>Methanobacteriati</taxon>
        <taxon>Methanobacteriota</taxon>
        <taxon>Methanomada group</taxon>
        <taxon>Methanobacteria</taxon>
        <taxon>Methanobacteriales</taxon>
        <taxon>Methanobacteriaceae</taxon>
        <taxon>Methanosphaera</taxon>
    </lineage>
</organism>
<dbReference type="eggNOG" id="arCOG02487">
    <property type="taxonomic scope" value="Archaea"/>
</dbReference>
<dbReference type="SUPFAM" id="SSF49373">
    <property type="entry name" value="Invasin/intimin cell-adhesion fragments"/>
    <property type="match status" value="1"/>
</dbReference>
<evidence type="ECO:0000313" key="2">
    <source>
        <dbReference type="EMBL" id="ABC57017.1"/>
    </source>
</evidence>
<evidence type="ECO:0000259" key="1">
    <source>
        <dbReference type="Pfam" id="PF16640"/>
    </source>
</evidence>
<proteinExistence type="predicted"/>
<protein>
    <submittedName>
        <fullName evidence="2">Member of asn/thr-rich large protein family</fullName>
    </submittedName>
</protein>
<keyword evidence="3" id="KW-1185">Reference proteome</keyword>
<dbReference type="KEGG" id="mst:Msp_0619"/>
<dbReference type="SUPFAM" id="SSF51126">
    <property type="entry name" value="Pectin lyase-like"/>
    <property type="match status" value="2"/>
</dbReference>
<dbReference type="InterPro" id="IPR011050">
    <property type="entry name" value="Pectin_lyase_fold/virulence"/>
</dbReference>
<feature type="domain" description="Bacterial Ig-like" evidence="1">
    <location>
        <begin position="2094"/>
        <end position="2172"/>
    </location>
</feature>
<dbReference type="Gene3D" id="2.60.40.10">
    <property type="entry name" value="Immunoglobulins"/>
    <property type="match status" value="3"/>
</dbReference>
<gene>
    <name evidence="2" type="ordered locus">Msp_0619</name>
</gene>
<dbReference type="EMBL" id="CP000102">
    <property type="protein sequence ID" value="ABC57017.1"/>
    <property type="molecule type" value="Genomic_DNA"/>
</dbReference>
<dbReference type="Proteomes" id="UP000001931">
    <property type="component" value="Chromosome"/>
</dbReference>
<dbReference type="Gene3D" id="2.160.20.10">
    <property type="entry name" value="Single-stranded right-handed beta-helix, Pectin lyase-like"/>
    <property type="match status" value="2"/>
</dbReference>
<dbReference type="InterPro" id="IPR008964">
    <property type="entry name" value="Invasin/intimin_cell_adhesion"/>
</dbReference>
<dbReference type="InterPro" id="IPR032109">
    <property type="entry name" value="Big_3_5"/>
</dbReference>